<evidence type="ECO:0000256" key="5">
    <source>
        <dbReference type="ARBA" id="ARBA00023136"/>
    </source>
</evidence>
<protein>
    <recommendedName>
        <fullName evidence="6">EamA domain-containing protein</fullName>
    </recommendedName>
</protein>
<dbReference type="AlphaFoldDB" id="A0A3L6DTQ2"/>
<dbReference type="ExpressionAtlas" id="A0A3L6DTQ2">
    <property type="expression patterns" value="baseline and differential"/>
</dbReference>
<reference evidence="7" key="1">
    <citation type="journal article" date="2018" name="Nat. Genet.">
        <title>Extensive intraspecific gene order and gene structural variations between Mo17 and other maize genomes.</title>
        <authorList>
            <person name="Sun S."/>
            <person name="Zhou Y."/>
            <person name="Chen J."/>
            <person name="Shi J."/>
            <person name="Zhao H."/>
            <person name="Zhao H."/>
            <person name="Song W."/>
            <person name="Zhang M."/>
            <person name="Cui Y."/>
            <person name="Dong X."/>
            <person name="Liu H."/>
            <person name="Ma X."/>
            <person name="Jiao Y."/>
            <person name="Wang B."/>
            <person name="Wei X."/>
            <person name="Stein J.C."/>
            <person name="Glaubitz J.C."/>
            <person name="Lu F."/>
            <person name="Yu G."/>
            <person name="Liang C."/>
            <person name="Fengler K."/>
            <person name="Li B."/>
            <person name="Rafalski A."/>
            <person name="Schnable P.S."/>
            <person name="Ware D.H."/>
            <person name="Buckler E.S."/>
            <person name="Lai J."/>
        </authorList>
    </citation>
    <scope>NUCLEOTIDE SEQUENCE [LARGE SCALE GENOMIC DNA]</scope>
    <source>
        <tissue evidence="7">Seedling</tissue>
    </source>
</reference>
<dbReference type="GO" id="GO:0022857">
    <property type="term" value="F:transmembrane transporter activity"/>
    <property type="evidence" value="ECO:0007669"/>
    <property type="project" value="InterPro"/>
</dbReference>
<dbReference type="Proteomes" id="UP000251960">
    <property type="component" value="Chromosome 8"/>
</dbReference>
<dbReference type="SUPFAM" id="SSF103481">
    <property type="entry name" value="Multidrug resistance efflux transporter EmrE"/>
    <property type="match status" value="1"/>
</dbReference>
<dbReference type="InterPro" id="IPR037185">
    <property type="entry name" value="EmrE-like"/>
</dbReference>
<keyword evidence="3" id="KW-0812">Transmembrane</keyword>
<gene>
    <name evidence="7" type="ORF">Zm00014a_002261</name>
</gene>
<proteinExistence type="inferred from homology"/>
<comment type="similarity">
    <text evidence="2">Belongs to the drug/metabolite transporter (DMT) superfamily. Plant drug/metabolite exporter (P-DME) (TC 2.A.7.4) family.</text>
</comment>
<dbReference type="PANTHER" id="PTHR31218">
    <property type="entry name" value="WAT1-RELATED PROTEIN"/>
    <property type="match status" value="1"/>
</dbReference>
<comment type="caution">
    <text evidence="7">The sequence shown here is derived from an EMBL/GenBank/DDBJ whole genome shotgun (WGS) entry which is preliminary data.</text>
</comment>
<name>A0A3L6DTQ2_MAIZE</name>
<feature type="domain" description="EamA" evidence="6">
    <location>
        <begin position="217"/>
        <end position="355"/>
    </location>
</feature>
<dbReference type="Pfam" id="PF00892">
    <property type="entry name" value="EamA"/>
    <property type="match status" value="2"/>
</dbReference>
<dbReference type="GO" id="GO:0016020">
    <property type="term" value="C:membrane"/>
    <property type="evidence" value="ECO:0007669"/>
    <property type="project" value="UniProtKB-SubCell"/>
</dbReference>
<organism evidence="7">
    <name type="scientific">Zea mays</name>
    <name type="common">Maize</name>
    <dbReference type="NCBI Taxonomy" id="4577"/>
    <lineage>
        <taxon>Eukaryota</taxon>
        <taxon>Viridiplantae</taxon>
        <taxon>Streptophyta</taxon>
        <taxon>Embryophyta</taxon>
        <taxon>Tracheophyta</taxon>
        <taxon>Spermatophyta</taxon>
        <taxon>Magnoliopsida</taxon>
        <taxon>Liliopsida</taxon>
        <taxon>Poales</taxon>
        <taxon>Poaceae</taxon>
        <taxon>PACMAD clade</taxon>
        <taxon>Panicoideae</taxon>
        <taxon>Andropogonodae</taxon>
        <taxon>Andropogoneae</taxon>
        <taxon>Tripsacinae</taxon>
        <taxon>Zea</taxon>
    </lineage>
</organism>
<feature type="domain" description="EamA" evidence="6">
    <location>
        <begin position="14"/>
        <end position="157"/>
    </location>
</feature>
<evidence type="ECO:0000256" key="3">
    <source>
        <dbReference type="ARBA" id="ARBA00022692"/>
    </source>
</evidence>
<comment type="subcellular location">
    <subcellularLocation>
        <location evidence="1">Membrane</location>
        <topology evidence="1">Multi-pass membrane protein</topology>
    </subcellularLocation>
</comment>
<evidence type="ECO:0000256" key="1">
    <source>
        <dbReference type="ARBA" id="ARBA00004141"/>
    </source>
</evidence>
<sequence length="422" mass="43878">MSRMGGKDCVPPVAMVLVQLGFAVMNIVSKLALDAGMSPYVLIAYRNLIAAAVISPIAYLLERTSGATITKKVLLQIFCSSIFGYVRQPPAAACSSLSVTLEFAASWATLNQVLFVVGLKSTSATVACALTNTLPALTFVMAAALKMEPVRPGTGAGQAKLVGTAVCVGGSMLIPFYKGPVLRVWASPIHWRFAEHASPPAAAAAAAGAHTGPAAVLGDVLVIASCVAWAVWFILHTKISEGFSAPYTSTAIMCLMAGVQCAGVSAALDRSLAVWKLGFDIRLYSVLYIGIVGSGAGFTLMSWCIQVRGPLYVSMFSPLLLVIVAVVGWAILGDKIRLGSAIGSVLIVAGLYMVLWGKGREMDRPGLDNDKGDEETAAALGLAVASSKQGGAVVVSSRVDAVSSLPVFSTTTSPKRQQLIHG</sequence>
<evidence type="ECO:0000259" key="6">
    <source>
        <dbReference type="Pfam" id="PF00892"/>
    </source>
</evidence>
<keyword evidence="4" id="KW-1133">Transmembrane helix</keyword>
<dbReference type="InterPro" id="IPR000620">
    <property type="entry name" value="EamA_dom"/>
</dbReference>
<accession>A0A3L6DTQ2</accession>
<evidence type="ECO:0000256" key="4">
    <source>
        <dbReference type="ARBA" id="ARBA00022989"/>
    </source>
</evidence>
<keyword evidence="5" id="KW-0472">Membrane</keyword>
<dbReference type="InterPro" id="IPR030184">
    <property type="entry name" value="WAT1-related"/>
</dbReference>
<evidence type="ECO:0000256" key="2">
    <source>
        <dbReference type="ARBA" id="ARBA00007635"/>
    </source>
</evidence>
<dbReference type="EMBL" id="NCVQ01000009">
    <property type="protein sequence ID" value="PWZ11778.1"/>
    <property type="molecule type" value="Genomic_DNA"/>
</dbReference>
<evidence type="ECO:0000313" key="7">
    <source>
        <dbReference type="EMBL" id="PWZ11778.1"/>
    </source>
</evidence>